<dbReference type="PANTHER" id="PTHR36510">
    <property type="entry name" value="GLUTAMATE--CYSTEINE LIGASE 2-RELATED"/>
    <property type="match status" value="1"/>
</dbReference>
<evidence type="ECO:0008006" key="3">
    <source>
        <dbReference type="Google" id="ProtNLM"/>
    </source>
</evidence>
<keyword evidence="2" id="KW-1185">Reference proteome</keyword>
<dbReference type="Pfam" id="PF04107">
    <property type="entry name" value="GCS2"/>
    <property type="match status" value="1"/>
</dbReference>
<evidence type="ECO:0000313" key="1">
    <source>
        <dbReference type="EMBL" id="RJX43613.1"/>
    </source>
</evidence>
<sequence>MTESSLAAAVRDVLAVDPESYRTDAATDADFVLSELSDGTFDNHQSILGLEYEFYAVSENRWNPGDDGAYGLARVPRRLLELIGFEKELGLHNAEMTATPQPFNADGVRAIESEVRSQLTAALDCTAPEGLRLVSDGLWTIPPTGETAREYLTDSVDDDGVRIATNMTDAVRYHAMANGNLADTFRVEAPHVDIAAETLMPESLITSIQPHYQMQQAMDLPRCFTYALRLAGPLLALGVNAPFFPPDLYEDGVDPDEVLAEGWHENRIAVFESVLNTATETDKVAFPEDIDTLEAAIRRVVDDEVIVPMDVDRSDRFHDNFATLRRKHGTFWRWVRPVFGGPSRSAANARIEFRPLPAQPTVRDSMALTVAFAGAMEGLTRTEHPVGDLPWDAARDNFYAAMRNGLEADIEWILADGTETSDSTAAITDLLDHAAEGLRAVGLTDEAVDAYLQPLMWRVDNELTPAGWKRKQVRQRLNDGEGFEEAIHGMQRTYIQQQSETLIDGDFRDW</sequence>
<dbReference type="AlphaFoldDB" id="A0A3A6PN64"/>
<comment type="caution">
    <text evidence="1">The sequence shown here is derived from an EMBL/GenBank/DDBJ whole genome shotgun (WGS) entry which is preliminary data.</text>
</comment>
<gene>
    <name evidence="1" type="ORF">DM826_05015</name>
</gene>
<accession>A0A3A6PN64</accession>
<dbReference type="RefSeq" id="WP_120102137.1">
    <property type="nucleotide sequence ID" value="NZ_QKNY01000007.1"/>
</dbReference>
<evidence type="ECO:0000313" key="2">
    <source>
        <dbReference type="Proteomes" id="UP000276588"/>
    </source>
</evidence>
<dbReference type="SUPFAM" id="SSF55931">
    <property type="entry name" value="Glutamine synthetase/guanido kinase"/>
    <property type="match status" value="1"/>
</dbReference>
<protein>
    <recommendedName>
        <fullName evidence="3">Gamma-glutamyl:cysteine ligase YbdK, ATP-grasp superfamily</fullName>
    </recommendedName>
</protein>
<dbReference type="Gene3D" id="3.30.590.20">
    <property type="match status" value="1"/>
</dbReference>
<reference evidence="1 2" key="1">
    <citation type="submission" date="2018-06" db="EMBL/GenBank/DDBJ databases">
        <title>Halonotius sp. F13-13 a new haloarchaeeon isolated from a solar saltern from Isla Cristina, Huelva, Spain.</title>
        <authorList>
            <person name="Duran-Viseras A."/>
            <person name="Sanchez-Porro C."/>
            <person name="Ventosa A."/>
        </authorList>
    </citation>
    <scope>NUCLEOTIDE SEQUENCE [LARGE SCALE GENOMIC DNA]</scope>
    <source>
        <strain evidence="1 2">F13-13</strain>
    </source>
</reference>
<dbReference type="InterPro" id="IPR050141">
    <property type="entry name" value="GCL_type2/YbdK_subfam"/>
</dbReference>
<dbReference type="InterPro" id="IPR014746">
    <property type="entry name" value="Gln_synth/guanido_kin_cat_dom"/>
</dbReference>
<dbReference type="Proteomes" id="UP000276588">
    <property type="component" value="Unassembled WGS sequence"/>
</dbReference>
<dbReference type="GO" id="GO:0016879">
    <property type="term" value="F:ligase activity, forming carbon-nitrogen bonds"/>
    <property type="evidence" value="ECO:0007669"/>
    <property type="project" value="TreeGrafter"/>
</dbReference>
<dbReference type="OrthoDB" id="194541at2157"/>
<proteinExistence type="predicted"/>
<name>A0A3A6PN64_9EURY</name>
<organism evidence="1 2">
    <name type="scientific">Halonotius aquaticus</name>
    <dbReference type="NCBI Taxonomy" id="2216978"/>
    <lineage>
        <taxon>Archaea</taxon>
        <taxon>Methanobacteriati</taxon>
        <taxon>Methanobacteriota</taxon>
        <taxon>Stenosarchaea group</taxon>
        <taxon>Halobacteria</taxon>
        <taxon>Halobacteriales</taxon>
        <taxon>Haloferacaceae</taxon>
        <taxon>Halonotius</taxon>
    </lineage>
</organism>
<dbReference type="InterPro" id="IPR006336">
    <property type="entry name" value="GCS2"/>
</dbReference>
<dbReference type="EMBL" id="QKNY01000007">
    <property type="protein sequence ID" value="RJX43613.1"/>
    <property type="molecule type" value="Genomic_DNA"/>
</dbReference>
<dbReference type="PANTHER" id="PTHR36510:SF3">
    <property type="entry name" value="CONSERVED PROTEIN"/>
    <property type="match status" value="1"/>
</dbReference>